<comment type="function">
    <text evidence="11">Component of the nexin-dynein regulatory complex (N-DRC), a key regulator of ciliary/flagellar motility which maintains the alignment and integrity of the distal axoneme and regulates microtubule sliding in motile axonemes. Plays a critical role in the assembly of N-DRC and also stabilizes the assembly of multiple inner dynein arms and radial spokes. Coassembles with DRC1 to form a central scaffold needed for assembly of the N-DRC and its attachment to the outer doublet microtubules.</text>
</comment>
<gene>
    <name evidence="13" type="ORF">HJC23_001054</name>
</gene>
<dbReference type="PANTHER" id="PTHR21625:SF0">
    <property type="entry name" value="DYNEIN REGULATORY COMPLEX SUBUNIT 2"/>
    <property type="match status" value="1"/>
</dbReference>
<evidence type="ECO:0000256" key="1">
    <source>
        <dbReference type="ARBA" id="ARBA00004611"/>
    </source>
</evidence>
<keyword evidence="4" id="KW-0175">Coiled coil</keyword>
<sequence>MLDENVRQASNERETAKRLNQELALSTTHRYEIESHWRQTLRKEKHTELHGEISLLSENHEQNVKRKAEIIKSSHDEFDYLQETYRNAMVANILRMDELIKIYDNQVILLDSAFRERIERFQKDFRDEVERINVQYNAERGIVQECILKQLRKAEYLAELMKRDTQHELEEIKNRNLEDINSLRSILDSRVEDLEEQFEQANFHAQSTDVTKGSYKQLQLMYSQRRQDIKQKTGQADRLQNAFQRVQLIAQQEAARNHELHQALLDRKTRAIQKFQMTKDELVTFRKDRQQKLIALSRRANERKESLRRQCVMADRVKKMAMACRKLETSRDQLASLLRDSIDFTSNQNGVSSCSQTREKPTKSTYSVTDIKNSDINTTQSILLLDTAHRFWDKYNMAQLDVMAMSKRMVGLKRREQELRRKLKLYQDGISVNDDVLKNSNHLLVINGKMNTVHNNCNGAKLVNNRTVLRRLPIVDANQIIFATHNNRVHPPSFCR</sequence>
<dbReference type="Proteomes" id="UP001516023">
    <property type="component" value="Unassembled WGS sequence"/>
</dbReference>
<proteinExistence type="inferred from homology"/>
<reference evidence="13 14" key="1">
    <citation type="journal article" date="2020" name="G3 (Bethesda)">
        <title>Improved Reference Genome for Cyclotella cryptica CCMP332, a Model for Cell Wall Morphogenesis, Salinity Adaptation, and Lipid Production in Diatoms (Bacillariophyta).</title>
        <authorList>
            <person name="Roberts W.R."/>
            <person name="Downey K.M."/>
            <person name="Ruck E.C."/>
            <person name="Traller J.C."/>
            <person name="Alverson A.J."/>
        </authorList>
    </citation>
    <scope>NUCLEOTIDE SEQUENCE [LARGE SCALE GENOMIC DNA]</scope>
    <source>
        <strain evidence="13 14">CCMP332</strain>
    </source>
</reference>
<evidence type="ECO:0000256" key="11">
    <source>
        <dbReference type="ARBA" id="ARBA00045865"/>
    </source>
</evidence>
<name>A0ABD3QI47_9STRA</name>
<keyword evidence="14" id="KW-1185">Reference proteome</keyword>
<keyword evidence="7" id="KW-0966">Cell projection</keyword>
<dbReference type="Pfam" id="PF14772">
    <property type="entry name" value="NYD-SP28"/>
    <property type="match status" value="1"/>
</dbReference>
<evidence type="ECO:0000256" key="9">
    <source>
        <dbReference type="ARBA" id="ARBA00038424"/>
    </source>
</evidence>
<protein>
    <recommendedName>
        <fullName evidence="10">Dynein regulatory complex subunit 2</fullName>
    </recommendedName>
</protein>
<evidence type="ECO:0000256" key="10">
    <source>
        <dbReference type="ARBA" id="ARBA00040899"/>
    </source>
</evidence>
<evidence type="ECO:0000256" key="6">
    <source>
        <dbReference type="ARBA" id="ARBA00023212"/>
    </source>
</evidence>
<comment type="subcellular location">
    <subcellularLocation>
        <location evidence="1">Cytoplasm</location>
        <location evidence="1">Cytoskeleton</location>
        <location evidence="1">Flagellum axoneme</location>
    </subcellularLocation>
    <subcellularLocation>
        <location evidence="8">Cytoplasm</location>
        <location evidence="8">Cytoskeleton</location>
        <location evidence="8">Flagellum basal body</location>
    </subcellularLocation>
</comment>
<evidence type="ECO:0000259" key="12">
    <source>
        <dbReference type="Pfam" id="PF14772"/>
    </source>
</evidence>
<evidence type="ECO:0000256" key="8">
    <source>
        <dbReference type="ARBA" id="ARBA00037841"/>
    </source>
</evidence>
<evidence type="ECO:0000256" key="7">
    <source>
        <dbReference type="ARBA" id="ARBA00023273"/>
    </source>
</evidence>
<dbReference type="PANTHER" id="PTHR21625">
    <property type="entry name" value="NYD-SP28 PROTEIN"/>
    <property type="match status" value="1"/>
</dbReference>
<dbReference type="AlphaFoldDB" id="A0ABD3QI47"/>
<dbReference type="InterPro" id="IPR039505">
    <property type="entry name" value="DRC1/2_N"/>
</dbReference>
<keyword evidence="6" id="KW-0206">Cytoskeleton</keyword>
<evidence type="ECO:0000256" key="3">
    <source>
        <dbReference type="ARBA" id="ARBA00022846"/>
    </source>
</evidence>
<evidence type="ECO:0000256" key="4">
    <source>
        <dbReference type="ARBA" id="ARBA00023054"/>
    </source>
</evidence>
<organism evidence="13 14">
    <name type="scientific">Cyclotella cryptica</name>
    <dbReference type="NCBI Taxonomy" id="29204"/>
    <lineage>
        <taxon>Eukaryota</taxon>
        <taxon>Sar</taxon>
        <taxon>Stramenopiles</taxon>
        <taxon>Ochrophyta</taxon>
        <taxon>Bacillariophyta</taxon>
        <taxon>Coscinodiscophyceae</taxon>
        <taxon>Thalassiosirophycidae</taxon>
        <taxon>Stephanodiscales</taxon>
        <taxon>Stephanodiscaceae</taxon>
        <taxon>Cyclotella</taxon>
    </lineage>
</organism>
<keyword evidence="2" id="KW-0963">Cytoplasm</keyword>
<dbReference type="EMBL" id="JABMIG020000034">
    <property type="protein sequence ID" value="KAL3800133.1"/>
    <property type="molecule type" value="Genomic_DNA"/>
</dbReference>
<evidence type="ECO:0000313" key="13">
    <source>
        <dbReference type="EMBL" id="KAL3800133.1"/>
    </source>
</evidence>
<comment type="caution">
    <text evidence="13">The sequence shown here is derived from an EMBL/GenBank/DDBJ whole genome shotgun (WGS) entry which is preliminary data.</text>
</comment>
<accession>A0ABD3QI47</accession>
<feature type="domain" description="Dynein regulatory complex protein 1/2 N-terminal" evidence="12">
    <location>
        <begin position="7"/>
        <end position="89"/>
    </location>
</feature>
<comment type="similarity">
    <text evidence="9">Belongs to the DRC2 family.</text>
</comment>
<dbReference type="InterPro" id="IPR039750">
    <property type="entry name" value="DRC1/DRC2"/>
</dbReference>
<keyword evidence="5" id="KW-0969">Cilium</keyword>
<keyword evidence="3" id="KW-0282">Flagellum</keyword>
<evidence type="ECO:0000256" key="2">
    <source>
        <dbReference type="ARBA" id="ARBA00022490"/>
    </source>
</evidence>
<evidence type="ECO:0000256" key="5">
    <source>
        <dbReference type="ARBA" id="ARBA00023069"/>
    </source>
</evidence>
<evidence type="ECO:0000313" key="14">
    <source>
        <dbReference type="Proteomes" id="UP001516023"/>
    </source>
</evidence>